<accession>A0A6J7HCF1</accession>
<name>A0A6J7HCF1_9ZZZZ</name>
<sequence length="139" mass="15444">MESNVLGQILTIGRRETEDELADSQGGLIAESGSTPLTAFEHPEIEIWGDDQIFEFTTKIRDKVVRCFWSDKGVSGDEELLNRIHQALPDRRWTQDPIAVAHAVSSVVIYPVHIAVLPNPEPAEPEKLPSTKKSLTSVE</sequence>
<dbReference type="EMBL" id="CAFBMG010000190">
    <property type="protein sequence ID" value="CAB4916576.1"/>
    <property type="molecule type" value="Genomic_DNA"/>
</dbReference>
<dbReference type="EMBL" id="CAEZYU010000118">
    <property type="protein sequence ID" value="CAB4756899.1"/>
    <property type="molecule type" value="Genomic_DNA"/>
</dbReference>
<gene>
    <name evidence="2" type="ORF">UFOPK2766_01976</name>
    <name evidence="3" type="ORF">UFOPK3519_01723</name>
</gene>
<dbReference type="AlphaFoldDB" id="A0A6J7HCF1"/>
<reference evidence="3" key="1">
    <citation type="submission" date="2020-05" db="EMBL/GenBank/DDBJ databases">
        <authorList>
            <person name="Chiriac C."/>
            <person name="Salcher M."/>
            <person name="Ghai R."/>
            <person name="Kavagutti S V."/>
        </authorList>
    </citation>
    <scope>NUCLEOTIDE SEQUENCE</scope>
</reference>
<organism evidence="3">
    <name type="scientific">freshwater metagenome</name>
    <dbReference type="NCBI Taxonomy" id="449393"/>
    <lineage>
        <taxon>unclassified sequences</taxon>
        <taxon>metagenomes</taxon>
        <taxon>ecological metagenomes</taxon>
    </lineage>
</organism>
<evidence type="ECO:0000313" key="3">
    <source>
        <dbReference type="EMBL" id="CAB4916576.1"/>
    </source>
</evidence>
<feature type="region of interest" description="Disordered" evidence="1">
    <location>
        <begin position="120"/>
        <end position="139"/>
    </location>
</feature>
<protein>
    <submittedName>
        <fullName evidence="3">Unannotated protein</fullName>
    </submittedName>
</protein>
<evidence type="ECO:0000256" key="1">
    <source>
        <dbReference type="SAM" id="MobiDB-lite"/>
    </source>
</evidence>
<proteinExistence type="predicted"/>
<evidence type="ECO:0000313" key="2">
    <source>
        <dbReference type="EMBL" id="CAB4756899.1"/>
    </source>
</evidence>